<dbReference type="RefSeq" id="WP_138088197.1">
    <property type="nucleotide sequence ID" value="NZ_VAUV01000018.1"/>
</dbReference>
<evidence type="ECO:0000256" key="2">
    <source>
        <dbReference type="ARBA" id="ARBA00011901"/>
    </source>
</evidence>
<dbReference type="InterPro" id="IPR002508">
    <property type="entry name" value="MurNAc-LAA_cat"/>
</dbReference>
<evidence type="ECO:0000256" key="3">
    <source>
        <dbReference type="ARBA" id="ARBA00022801"/>
    </source>
</evidence>
<dbReference type="Proteomes" id="UP000306196">
    <property type="component" value="Unassembled WGS sequence"/>
</dbReference>
<dbReference type="EC" id="3.5.1.28" evidence="2"/>
<sequence length="216" mass="23965">MSSFPRTGTFINWSTCAIARLRVVVLFALFLLVATRAEAFNTVVIDAGHGGHDRGASIGYVFEKHLALDTARRVQQLLRAQGLNVIMTRSTDVFIPLAGRSGIGNSHNNAIFVSVHYNYSRGGSGHGLETFYHHSGSYRLAGFIQAYMIQETRLTNRGVKSASFHVIRNTRRNPAVLVECGFVSNSRERADMMTGRYREKIATGIAKGILAYRKLR</sequence>
<comment type="catalytic activity">
    <reaction evidence="1">
        <text>Hydrolyzes the link between N-acetylmuramoyl residues and L-amino acid residues in certain cell-wall glycopeptides.</text>
        <dbReference type="EC" id="3.5.1.28"/>
    </reaction>
</comment>
<accession>A0A5R8K9B1</accession>
<dbReference type="SUPFAM" id="SSF53187">
    <property type="entry name" value="Zn-dependent exopeptidases"/>
    <property type="match status" value="1"/>
</dbReference>
<dbReference type="PANTHER" id="PTHR30404">
    <property type="entry name" value="N-ACETYLMURAMOYL-L-ALANINE AMIDASE"/>
    <property type="match status" value="1"/>
</dbReference>
<keyword evidence="3" id="KW-0378">Hydrolase</keyword>
<organism evidence="5 6">
    <name type="scientific">Phragmitibacter flavus</name>
    <dbReference type="NCBI Taxonomy" id="2576071"/>
    <lineage>
        <taxon>Bacteria</taxon>
        <taxon>Pseudomonadati</taxon>
        <taxon>Verrucomicrobiota</taxon>
        <taxon>Verrucomicrobiia</taxon>
        <taxon>Verrucomicrobiales</taxon>
        <taxon>Verrucomicrobiaceae</taxon>
        <taxon>Phragmitibacter</taxon>
    </lineage>
</organism>
<dbReference type="Pfam" id="PF01520">
    <property type="entry name" value="Amidase_3"/>
    <property type="match status" value="1"/>
</dbReference>
<dbReference type="PANTHER" id="PTHR30404:SF0">
    <property type="entry name" value="N-ACETYLMURAMOYL-L-ALANINE AMIDASE AMIC"/>
    <property type="match status" value="1"/>
</dbReference>
<keyword evidence="6" id="KW-1185">Reference proteome</keyword>
<dbReference type="AlphaFoldDB" id="A0A5R8K9B1"/>
<dbReference type="GO" id="GO:0009253">
    <property type="term" value="P:peptidoglycan catabolic process"/>
    <property type="evidence" value="ECO:0007669"/>
    <property type="project" value="InterPro"/>
</dbReference>
<dbReference type="GO" id="GO:0008745">
    <property type="term" value="F:N-acetylmuramoyl-L-alanine amidase activity"/>
    <property type="evidence" value="ECO:0007669"/>
    <property type="project" value="UniProtKB-EC"/>
</dbReference>
<evidence type="ECO:0000313" key="6">
    <source>
        <dbReference type="Proteomes" id="UP000306196"/>
    </source>
</evidence>
<proteinExistence type="predicted"/>
<evidence type="ECO:0000259" key="4">
    <source>
        <dbReference type="SMART" id="SM00646"/>
    </source>
</evidence>
<name>A0A5R8K9B1_9BACT</name>
<dbReference type="Gene3D" id="3.40.630.40">
    <property type="entry name" value="Zn-dependent exopeptidases"/>
    <property type="match status" value="1"/>
</dbReference>
<comment type="caution">
    <text evidence="5">The sequence shown here is derived from an EMBL/GenBank/DDBJ whole genome shotgun (WGS) entry which is preliminary data.</text>
</comment>
<dbReference type="OrthoDB" id="9772024at2"/>
<evidence type="ECO:0000256" key="1">
    <source>
        <dbReference type="ARBA" id="ARBA00001561"/>
    </source>
</evidence>
<protein>
    <recommendedName>
        <fullName evidence="2">N-acetylmuramoyl-L-alanine amidase</fullName>
        <ecNumber evidence="2">3.5.1.28</ecNumber>
    </recommendedName>
</protein>
<dbReference type="InterPro" id="IPR050695">
    <property type="entry name" value="N-acetylmuramoyl_amidase_3"/>
</dbReference>
<dbReference type="GO" id="GO:0030288">
    <property type="term" value="C:outer membrane-bounded periplasmic space"/>
    <property type="evidence" value="ECO:0007669"/>
    <property type="project" value="TreeGrafter"/>
</dbReference>
<feature type="domain" description="MurNAc-LAA" evidence="4">
    <location>
        <begin position="101"/>
        <end position="210"/>
    </location>
</feature>
<dbReference type="SMART" id="SM00646">
    <property type="entry name" value="Ami_3"/>
    <property type="match status" value="1"/>
</dbReference>
<dbReference type="CDD" id="cd02696">
    <property type="entry name" value="MurNAc-LAA"/>
    <property type="match status" value="1"/>
</dbReference>
<gene>
    <name evidence="5" type="ORF">FEM03_20625</name>
</gene>
<dbReference type="EMBL" id="VAUV01000018">
    <property type="protein sequence ID" value="TLD68880.1"/>
    <property type="molecule type" value="Genomic_DNA"/>
</dbReference>
<evidence type="ECO:0000313" key="5">
    <source>
        <dbReference type="EMBL" id="TLD68880.1"/>
    </source>
</evidence>
<reference evidence="5 6" key="1">
    <citation type="submission" date="2019-05" db="EMBL/GenBank/DDBJ databases">
        <title>Verrucobacter flavum gen. nov., sp. nov. a new member of the family Verrucomicrobiaceae.</title>
        <authorList>
            <person name="Szuroczki S."/>
            <person name="Abbaszade G."/>
            <person name="Szabo A."/>
            <person name="Felfoldi T."/>
            <person name="Schumann P."/>
            <person name="Boka K."/>
            <person name="Keki Z."/>
            <person name="Toumi M."/>
            <person name="Toth E."/>
        </authorList>
    </citation>
    <scope>NUCLEOTIDE SEQUENCE [LARGE SCALE GENOMIC DNA]</scope>
    <source>
        <strain evidence="5 6">MG-N-17</strain>
    </source>
</reference>